<accession>A0A7K0D7I2</accession>
<comment type="caution">
    <text evidence="2">The sequence shown here is derived from an EMBL/GenBank/DDBJ whole genome shotgun (WGS) entry which is preliminary data.</text>
</comment>
<evidence type="ECO:0000256" key="1">
    <source>
        <dbReference type="SAM" id="MobiDB-lite"/>
    </source>
</evidence>
<keyword evidence="3" id="KW-1185">Reference proteome</keyword>
<protein>
    <recommendedName>
        <fullName evidence="4">DUF4913 domain-containing protein</fullName>
    </recommendedName>
</protein>
<dbReference type="AlphaFoldDB" id="A0A7K0D7I2"/>
<feature type="compositionally biased region" description="Basic and acidic residues" evidence="1">
    <location>
        <begin position="369"/>
        <end position="378"/>
    </location>
</feature>
<evidence type="ECO:0000313" key="3">
    <source>
        <dbReference type="Proteomes" id="UP000438448"/>
    </source>
</evidence>
<dbReference type="EMBL" id="WEGK01000011">
    <property type="protein sequence ID" value="MQY21716.1"/>
    <property type="molecule type" value="Genomic_DNA"/>
</dbReference>
<evidence type="ECO:0000313" key="2">
    <source>
        <dbReference type="EMBL" id="MQY21716.1"/>
    </source>
</evidence>
<name>A0A7K0D7I2_9NOCA</name>
<dbReference type="RefSeq" id="WP_227833811.1">
    <property type="nucleotide sequence ID" value="NZ_WEGK01000011.1"/>
</dbReference>
<evidence type="ECO:0008006" key="4">
    <source>
        <dbReference type="Google" id="ProtNLM"/>
    </source>
</evidence>
<feature type="region of interest" description="Disordered" evidence="1">
    <location>
        <begin position="359"/>
        <end position="378"/>
    </location>
</feature>
<sequence length="378" mass="43779">MGERSTPSVYGNVVEFVQNYLNYVYARQVQDRSDTVWCPQWWTHPEAVVRLDSLWRSWEYFRSVGRPGLSTWFLDYADPQMYRLFDPRGTFGYCSVQGGHRNFLEQLPTQPSESSSVNSAGFAHPARVYPENPRFADVGEFVEEYLRFVYQRQVSDPNGMAWCPQWWKHAEAVLRLDAVWRSWERLRLDPGPGLTLWFLDHADPQMRRIFDHRGPFRYCSVRHGHRDTLEPLPVLSAPTGISDTAAEDIASDNVTQFENVVRFVEDFLSSMYRRQVTDLNDTAWCPEWWRHAEAVVRLDALWRAWEDLGRDGTTGPSIWFRNHADPHMTELLDHRGPFGSCSARNGHRDSIGPLPLLSPPADLFATPKPPDDGRVDLH</sequence>
<proteinExistence type="predicted"/>
<dbReference type="Pfam" id="PF16259">
    <property type="entry name" value="DUF4913"/>
    <property type="match status" value="3"/>
</dbReference>
<gene>
    <name evidence="2" type="ORF">NRB20_48290</name>
</gene>
<dbReference type="InterPro" id="IPR032584">
    <property type="entry name" value="DUF4913"/>
</dbReference>
<dbReference type="Proteomes" id="UP000438448">
    <property type="component" value="Unassembled WGS sequence"/>
</dbReference>
<reference evidence="2 3" key="1">
    <citation type="submission" date="2019-10" db="EMBL/GenBank/DDBJ databases">
        <title>Nocardia macrotermitis sp. nov. and Nocardia aurantia sp. nov., isolated from the gut of fungus growing-termite Macrotermes natalensis.</title>
        <authorList>
            <person name="Benndorf R."/>
            <person name="Schwitalla J."/>
            <person name="Martin K."/>
            <person name="De Beer W."/>
            <person name="Kaster A.-K."/>
            <person name="Vollmers J."/>
            <person name="Poulsen M."/>
            <person name="Beemelmanns C."/>
        </authorList>
    </citation>
    <scope>NUCLEOTIDE SEQUENCE [LARGE SCALE GENOMIC DNA]</scope>
    <source>
        <strain evidence="2 3">RB20</strain>
    </source>
</reference>
<organism evidence="2 3">
    <name type="scientific">Nocardia macrotermitis</name>
    <dbReference type="NCBI Taxonomy" id="2585198"/>
    <lineage>
        <taxon>Bacteria</taxon>
        <taxon>Bacillati</taxon>
        <taxon>Actinomycetota</taxon>
        <taxon>Actinomycetes</taxon>
        <taxon>Mycobacteriales</taxon>
        <taxon>Nocardiaceae</taxon>
        <taxon>Nocardia</taxon>
    </lineage>
</organism>